<dbReference type="Proteomes" id="UP001162889">
    <property type="component" value="Unassembled WGS sequence"/>
</dbReference>
<dbReference type="EMBL" id="JAHTGR010000014">
    <property type="protein sequence ID" value="MBV6323957.1"/>
    <property type="molecule type" value="Genomic_DNA"/>
</dbReference>
<dbReference type="Proteomes" id="UP001155901">
    <property type="component" value="Unassembled WGS sequence"/>
</dbReference>
<sequence>MDASIIWTLRKPVIWVWRKLVGWAGAWTVEPIYRQANDYHLALRNWQRRWVELAANVEYKLMTRSSFDQDGNPEQSIWVRNTGTTLIDELHFCVEARLGSVSYQVPLAAYRLRPGCLARLPLIGLPLQDLSIRKDGLFATYESIRVYPIRIAREQRIDIYSTDGVVWTPSHDDYLNGEWKRWRGRLYNVKAMTDARRDHLLRLGHRWCRRHGLWGLDAASLFGEVWRTRRYKRLPGVLMFTLASRAPVINAMLWLRLLLRIERIAFEFDADMQAATEYVLKKGQSAGPVRVIHWDAASPTTTDSA</sequence>
<keyword evidence="4" id="KW-1185">Reference proteome</keyword>
<organism evidence="1 3">
    <name type="scientific">Duganella violaceipulchra</name>
    <dbReference type="NCBI Taxonomy" id="2849652"/>
    <lineage>
        <taxon>Bacteria</taxon>
        <taxon>Pseudomonadati</taxon>
        <taxon>Pseudomonadota</taxon>
        <taxon>Betaproteobacteria</taxon>
        <taxon>Burkholderiales</taxon>
        <taxon>Oxalobacteraceae</taxon>
        <taxon>Telluria group</taxon>
        <taxon>Duganella</taxon>
    </lineage>
</organism>
<evidence type="ECO:0000313" key="2">
    <source>
        <dbReference type="EMBL" id="MCP2011061.1"/>
    </source>
</evidence>
<comment type="caution">
    <text evidence="1">The sequence shown here is derived from an EMBL/GenBank/DDBJ whole genome shotgun (WGS) entry which is preliminary data.</text>
</comment>
<accession>A0AA41HFE1</accession>
<dbReference type="EMBL" id="JALJZU010000010">
    <property type="protein sequence ID" value="MCP2011061.1"/>
    <property type="molecule type" value="Genomic_DNA"/>
</dbReference>
<dbReference type="RefSeq" id="WP_217944915.1">
    <property type="nucleotide sequence ID" value="NZ_JAHTGR010000014.1"/>
</dbReference>
<protein>
    <submittedName>
        <fullName evidence="1">Uncharacterized protein</fullName>
    </submittedName>
</protein>
<name>A0AA41HFE1_9BURK</name>
<evidence type="ECO:0000313" key="1">
    <source>
        <dbReference type="EMBL" id="MBV6323957.1"/>
    </source>
</evidence>
<gene>
    <name evidence="1" type="ORF">KVP70_23765</name>
    <name evidence="2" type="ORF">L1274_004807</name>
</gene>
<dbReference type="AlphaFoldDB" id="A0AA41HFE1"/>
<reference evidence="2" key="2">
    <citation type="submission" date="2022-03" db="EMBL/GenBank/DDBJ databases">
        <title>Genome Encyclopedia of Bacteria and Archaea VI: Functional Genomics of Type Strains.</title>
        <authorList>
            <person name="Whitman W."/>
        </authorList>
    </citation>
    <scope>NUCLEOTIDE SEQUENCE</scope>
    <source>
        <strain evidence="2">HSC-15S17</strain>
    </source>
</reference>
<proteinExistence type="predicted"/>
<reference evidence="1" key="1">
    <citation type="submission" date="2021-07" db="EMBL/GenBank/DDBJ databases">
        <title>Characterization of violacein-producing bacteria and related species.</title>
        <authorList>
            <person name="Wilson H.S."/>
            <person name="De Leon M.E."/>
        </authorList>
    </citation>
    <scope>NUCLEOTIDE SEQUENCE</scope>
    <source>
        <strain evidence="1">HSC-15S17</strain>
    </source>
</reference>
<evidence type="ECO:0000313" key="3">
    <source>
        <dbReference type="Proteomes" id="UP001155901"/>
    </source>
</evidence>
<evidence type="ECO:0000313" key="4">
    <source>
        <dbReference type="Proteomes" id="UP001162889"/>
    </source>
</evidence>